<evidence type="ECO:0000256" key="1">
    <source>
        <dbReference type="ARBA" id="ARBA00007888"/>
    </source>
</evidence>
<dbReference type="STRING" id="1678840.ATC1_13619"/>
<comment type="similarity">
    <text evidence="1">Belongs to the HypD family.</text>
</comment>
<dbReference type="GO" id="GO:0005506">
    <property type="term" value="F:iron ion binding"/>
    <property type="evidence" value="ECO:0007669"/>
    <property type="project" value="TreeGrafter"/>
</dbReference>
<name>A0A0S7BT21_9CHLR</name>
<dbReference type="OrthoDB" id="9770424at2"/>
<evidence type="ECO:0000256" key="3">
    <source>
        <dbReference type="ARBA" id="ARBA00023004"/>
    </source>
</evidence>
<protein>
    <submittedName>
        <fullName evidence="4">Hydrogenase maturation protein HypD</fullName>
    </submittedName>
</protein>
<dbReference type="PATRIC" id="fig|1678840.3.peg.1949"/>
<keyword evidence="2" id="KW-0479">Metal-binding</keyword>
<dbReference type="GO" id="GO:0051604">
    <property type="term" value="P:protein maturation"/>
    <property type="evidence" value="ECO:0007669"/>
    <property type="project" value="TreeGrafter"/>
</dbReference>
<reference evidence="4" key="1">
    <citation type="journal article" date="2015" name="Genome Announc.">
        <title>Draft Genome Sequence of Anaerolineae Strain TC1, a Novel Isolate from a Methanogenic Wastewater Treatment System.</title>
        <authorList>
            <person name="Matsuura N."/>
            <person name="Tourlousse D.M."/>
            <person name="Sun L."/>
            <person name="Toyonaga M."/>
            <person name="Kuroda K."/>
            <person name="Ohashi A."/>
            <person name="Cruz R."/>
            <person name="Yamaguchi T."/>
            <person name="Sekiguchi Y."/>
        </authorList>
    </citation>
    <scope>NUCLEOTIDE SEQUENCE [LARGE SCALE GENOMIC DNA]</scope>
    <source>
        <strain evidence="4">TC1</strain>
    </source>
</reference>
<keyword evidence="3" id="KW-0408">Iron</keyword>
<dbReference type="PANTHER" id="PTHR30149:SF0">
    <property type="entry name" value="HYDROGENASE MATURATION FACTOR HYPD"/>
    <property type="match status" value="1"/>
</dbReference>
<dbReference type="InterPro" id="IPR042244">
    <property type="entry name" value="HypD_2_sf"/>
</dbReference>
<dbReference type="EMBL" id="DF968181">
    <property type="protein sequence ID" value="GAP40641.1"/>
    <property type="molecule type" value="Genomic_DNA"/>
</dbReference>
<dbReference type="GO" id="GO:0051539">
    <property type="term" value="F:4 iron, 4 sulfur cluster binding"/>
    <property type="evidence" value="ECO:0007669"/>
    <property type="project" value="TreeGrafter"/>
</dbReference>
<accession>A0A0S7BT21</accession>
<sequence>MNFIEDFRNSDRAKKLLHSIHSITHKKWVIMEMCGGQTHSMMKFGLDQLLPDQIEIVHGPGCPVCVTALELIDKAILIAKNKNVIFTSYGDMLRVPGSNSDLFSVRAAGGDIRVVYSALDALQIARENPSREVVFFGIGFETTAPANGISILQAKRLGIQNYSVLVSQVRVPPAMELILSSPNNRVQGFLAAGHVCSVMGIEEYVPISNRYHVPISVTGFEPVDLLAGIFETISMLETNSWGVKNAYSRSVSEKGNIEAQKMLDILFEPCDRNWRGIGMIPMSGWRLRSEFQEFDAEERFHVAEIQSKESEQCIAGLILQGLKKPADCKAFQRECTPQHPLGATMVSSEGACSAYYKYRR</sequence>
<gene>
    <name evidence="4" type="ORF">ATC1_13619</name>
</gene>
<dbReference type="Pfam" id="PF01924">
    <property type="entry name" value="HypD"/>
    <property type="match status" value="1"/>
</dbReference>
<proteinExistence type="inferred from homology"/>
<dbReference type="NCBIfam" id="TIGR00075">
    <property type="entry name" value="hypD"/>
    <property type="match status" value="1"/>
</dbReference>
<evidence type="ECO:0000256" key="2">
    <source>
        <dbReference type="ARBA" id="ARBA00022723"/>
    </source>
</evidence>
<dbReference type="InterPro" id="IPR002780">
    <property type="entry name" value="Hyd_form_HypD"/>
</dbReference>
<evidence type="ECO:0000313" key="5">
    <source>
        <dbReference type="Proteomes" id="UP000053370"/>
    </source>
</evidence>
<dbReference type="PIRSF" id="PIRSF005622">
    <property type="entry name" value="Hydrgn_mat_hypD"/>
    <property type="match status" value="1"/>
</dbReference>
<dbReference type="Proteomes" id="UP000053370">
    <property type="component" value="Unassembled WGS sequence"/>
</dbReference>
<dbReference type="PANTHER" id="PTHR30149">
    <property type="entry name" value="HYDROGENASE PROTEIN ASSEMBLY PROTEIN HYPD"/>
    <property type="match status" value="1"/>
</dbReference>
<dbReference type="Gene3D" id="3.40.50.11740">
    <property type="entry name" value="HypD, alpha/beta domain 2"/>
    <property type="match status" value="2"/>
</dbReference>
<dbReference type="Gene3D" id="6.10.20.100">
    <property type="match status" value="1"/>
</dbReference>
<evidence type="ECO:0000313" key="4">
    <source>
        <dbReference type="EMBL" id="GAP40641.1"/>
    </source>
</evidence>
<dbReference type="InterPro" id="IPR042243">
    <property type="entry name" value="HypD_1"/>
</dbReference>
<organism evidence="4">
    <name type="scientific">Flexilinea flocculi</name>
    <dbReference type="NCBI Taxonomy" id="1678840"/>
    <lineage>
        <taxon>Bacteria</taxon>
        <taxon>Bacillati</taxon>
        <taxon>Chloroflexota</taxon>
        <taxon>Anaerolineae</taxon>
        <taxon>Anaerolineales</taxon>
        <taxon>Anaerolineaceae</taxon>
        <taxon>Flexilinea</taxon>
    </lineage>
</organism>
<dbReference type="RefSeq" id="WP_062280225.1">
    <property type="nucleotide sequence ID" value="NZ_DF968181.1"/>
</dbReference>
<dbReference type="AlphaFoldDB" id="A0A0S7BT21"/>
<dbReference type="GO" id="GO:0070025">
    <property type="term" value="F:carbon monoxide binding"/>
    <property type="evidence" value="ECO:0007669"/>
    <property type="project" value="TreeGrafter"/>
</dbReference>
<keyword evidence="5" id="KW-1185">Reference proteome</keyword>